<dbReference type="GO" id="GO:0016788">
    <property type="term" value="F:hydrolase activity, acting on ester bonds"/>
    <property type="evidence" value="ECO:0007669"/>
    <property type="project" value="InterPro"/>
</dbReference>
<dbReference type="GO" id="GO:0005829">
    <property type="term" value="C:cytosol"/>
    <property type="evidence" value="ECO:0007669"/>
    <property type="project" value="TreeGrafter"/>
</dbReference>
<dbReference type="Pfam" id="PF01026">
    <property type="entry name" value="TatD_DNase"/>
    <property type="match status" value="1"/>
</dbReference>
<comment type="caution">
    <text evidence="4">The sequence shown here is derived from an EMBL/GenBank/DDBJ whole genome shotgun (WGS) entry which is preliminary data.</text>
</comment>
<feature type="binding site" evidence="3">
    <location>
        <position position="162"/>
    </location>
    <ligand>
        <name>a divalent metal cation</name>
        <dbReference type="ChEBI" id="CHEBI:60240"/>
        <label>2</label>
    </ligand>
</feature>
<gene>
    <name evidence="4" type="ORF">LKD81_12405</name>
</gene>
<organism evidence="4 5">
    <name type="scientific">Hominifimenecus microfluidus</name>
    <dbReference type="NCBI Taxonomy" id="2885348"/>
    <lineage>
        <taxon>Bacteria</taxon>
        <taxon>Bacillati</taxon>
        <taxon>Bacillota</taxon>
        <taxon>Clostridia</taxon>
        <taxon>Lachnospirales</taxon>
        <taxon>Lachnospiraceae</taxon>
        <taxon>Hominifimenecus</taxon>
    </lineage>
</organism>
<dbReference type="AlphaFoldDB" id="A0AAE3JFW5"/>
<dbReference type="PROSITE" id="PS01091">
    <property type="entry name" value="TATD_3"/>
    <property type="match status" value="1"/>
</dbReference>
<evidence type="ECO:0000256" key="3">
    <source>
        <dbReference type="PIRSR" id="PIRSR005902-1"/>
    </source>
</evidence>
<evidence type="ECO:0000313" key="5">
    <source>
        <dbReference type="Proteomes" id="UP001198182"/>
    </source>
</evidence>
<feature type="binding site" evidence="3">
    <location>
        <position position="13"/>
    </location>
    <ligand>
        <name>a divalent metal cation</name>
        <dbReference type="ChEBI" id="CHEBI:60240"/>
        <label>1</label>
    </ligand>
</feature>
<accession>A0AAE3JFW5</accession>
<dbReference type="PANTHER" id="PTHR46124">
    <property type="entry name" value="D-AMINOACYL-TRNA DEACYLASE"/>
    <property type="match status" value="1"/>
</dbReference>
<dbReference type="NCBIfam" id="TIGR00010">
    <property type="entry name" value="YchF/TatD family DNA exonuclease"/>
    <property type="match status" value="1"/>
</dbReference>
<dbReference type="PANTHER" id="PTHR46124:SF2">
    <property type="entry name" value="D-AMINOACYL-TRNA DEACYLASE"/>
    <property type="match status" value="1"/>
</dbReference>
<feature type="binding site" evidence="3">
    <location>
        <position position="15"/>
    </location>
    <ligand>
        <name>a divalent metal cation</name>
        <dbReference type="ChEBI" id="CHEBI:60240"/>
        <label>1</label>
    </ligand>
</feature>
<reference evidence="4" key="1">
    <citation type="submission" date="2021-10" db="EMBL/GenBank/DDBJ databases">
        <title>Anaerobic single-cell dispensing facilitates the cultivation of human gut bacteria.</title>
        <authorList>
            <person name="Afrizal A."/>
        </authorList>
    </citation>
    <scope>NUCLEOTIDE SEQUENCE</scope>
    <source>
        <strain evidence="4">CLA-AA-H215</strain>
    </source>
</reference>
<dbReference type="InterPro" id="IPR001130">
    <property type="entry name" value="TatD-like"/>
</dbReference>
<dbReference type="GO" id="GO:0046872">
    <property type="term" value="F:metal ion binding"/>
    <property type="evidence" value="ECO:0007669"/>
    <property type="project" value="UniProtKB-KW"/>
</dbReference>
<dbReference type="SUPFAM" id="SSF51556">
    <property type="entry name" value="Metallo-dependent hydrolases"/>
    <property type="match status" value="1"/>
</dbReference>
<keyword evidence="2 4" id="KW-0378">Hydrolase</keyword>
<evidence type="ECO:0000313" key="4">
    <source>
        <dbReference type="EMBL" id="MCC2231788.1"/>
    </source>
</evidence>
<name>A0AAE3JFW5_9FIRM</name>
<dbReference type="PIRSF" id="PIRSF005902">
    <property type="entry name" value="DNase_TatD"/>
    <property type="match status" value="1"/>
</dbReference>
<evidence type="ECO:0000256" key="1">
    <source>
        <dbReference type="ARBA" id="ARBA00022723"/>
    </source>
</evidence>
<sequence>MTMNSTPKIFDTHAHYDDEAFDPDREAVIASLREHGIGAVVNVGANRAGTEHSLELAQKYDFFYGAAGVHPSDTMEFENGTVSISWLREIASQPKMLAIGEIGLDYYWDTPDRAIQKKWFLEQLALAKELDKPVIIHSRDAAKDTLDLIREAGGADMSMVIHCFSYEVEMAREYLKMGHFFGIGGVSTYKNARKLKEVIRFLPLEQILLETDCPYLSPTPHRGKRNSSLNLEYVIHAIAELKEISEEEVIAVTWANAHRFYRLPEPESSLTENI</sequence>
<dbReference type="CDD" id="cd01310">
    <property type="entry name" value="TatD_DNAse"/>
    <property type="match status" value="1"/>
</dbReference>
<dbReference type="InterPro" id="IPR018228">
    <property type="entry name" value="DNase_TatD-rel_CS"/>
</dbReference>
<dbReference type="EMBL" id="JAJEQR010000039">
    <property type="protein sequence ID" value="MCC2231788.1"/>
    <property type="molecule type" value="Genomic_DNA"/>
</dbReference>
<proteinExistence type="predicted"/>
<dbReference type="InterPro" id="IPR032466">
    <property type="entry name" value="Metal_Hydrolase"/>
</dbReference>
<keyword evidence="5" id="KW-1185">Reference proteome</keyword>
<keyword evidence="1 3" id="KW-0479">Metal-binding</keyword>
<dbReference type="Proteomes" id="UP001198182">
    <property type="component" value="Unassembled WGS sequence"/>
</dbReference>
<feature type="binding site" evidence="3">
    <location>
        <position position="137"/>
    </location>
    <ligand>
        <name>a divalent metal cation</name>
        <dbReference type="ChEBI" id="CHEBI:60240"/>
        <label>2</label>
    </ligand>
</feature>
<evidence type="ECO:0000256" key="2">
    <source>
        <dbReference type="ARBA" id="ARBA00022801"/>
    </source>
</evidence>
<dbReference type="InterPro" id="IPR015991">
    <property type="entry name" value="TatD/YcfH-like"/>
</dbReference>
<feature type="binding site" evidence="3">
    <location>
        <position position="212"/>
    </location>
    <ligand>
        <name>a divalent metal cation</name>
        <dbReference type="ChEBI" id="CHEBI:60240"/>
        <label>1</label>
    </ligand>
</feature>
<protein>
    <submittedName>
        <fullName evidence="4">TatD family hydrolase</fullName>
    </submittedName>
</protein>
<dbReference type="Gene3D" id="3.20.20.140">
    <property type="entry name" value="Metal-dependent hydrolases"/>
    <property type="match status" value="1"/>
</dbReference>
<dbReference type="RefSeq" id="WP_308454273.1">
    <property type="nucleotide sequence ID" value="NZ_JAJEQR010000039.1"/>
</dbReference>
<feature type="binding site" evidence="3">
    <location>
        <position position="101"/>
    </location>
    <ligand>
        <name>a divalent metal cation</name>
        <dbReference type="ChEBI" id="CHEBI:60240"/>
        <label>1</label>
    </ligand>
</feature>
<dbReference type="GO" id="GO:0004536">
    <property type="term" value="F:DNA nuclease activity"/>
    <property type="evidence" value="ECO:0007669"/>
    <property type="project" value="InterPro"/>
</dbReference>
<dbReference type="FunFam" id="3.20.20.140:FF:000005">
    <property type="entry name" value="TatD family hydrolase"/>
    <property type="match status" value="1"/>
</dbReference>